<organism evidence="1 2">
    <name type="scientific">Diatraea saccharalis</name>
    <name type="common">sugarcane borer</name>
    <dbReference type="NCBI Taxonomy" id="40085"/>
    <lineage>
        <taxon>Eukaryota</taxon>
        <taxon>Metazoa</taxon>
        <taxon>Ecdysozoa</taxon>
        <taxon>Arthropoda</taxon>
        <taxon>Hexapoda</taxon>
        <taxon>Insecta</taxon>
        <taxon>Pterygota</taxon>
        <taxon>Neoptera</taxon>
        <taxon>Endopterygota</taxon>
        <taxon>Lepidoptera</taxon>
        <taxon>Glossata</taxon>
        <taxon>Ditrysia</taxon>
        <taxon>Pyraloidea</taxon>
        <taxon>Crambidae</taxon>
        <taxon>Crambinae</taxon>
        <taxon>Diatraea</taxon>
    </lineage>
</organism>
<reference evidence="1" key="1">
    <citation type="submission" date="2021-12" db="EMBL/GenBank/DDBJ databases">
        <authorList>
            <person name="King R."/>
        </authorList>
    </citation>
    <scope>NUCLEOTIDE SEQUENCE</scope>
</reference>
<evidence type="ECO:0000313" key="2">
    <source>
        <dbReference type="Proteomes" id="UP001153714"/>
    </source>
</evidence>
<gene>
    <name evidence="1" type="ORF">DIATSA_LOCUS3877</name>
</gene>
<keyword evidence="2" id="KW-1185">Reference proteome</keyword>
<dbReference type="Proteomes" id="UP001153714">
    <property type="component" value="Chromosome 14"/>
</dbReference>
<name>A0A9N9QYD0_9NEOP</name>
<protein>
    <submittedName>
        <fullName evidence="1">Uncharacterized protein</fullName>
    </submittedName>
</protein>
<dbReference type="OrthoDB" id="7354419at2759"/>
<sequence>MNPVVSCNHHVAQLMEDGCRAKLISGIIGNPEYYPSNEFASYVQGSAKENIPACMLTSHANDNQRNGSGNVPTYVSLVQNLRWSPYVDMSSANNSQTNITEDKRVFKCKCDNCVEKMCPSRASLSNTKNRIFKDNIMTFSDQYTMTPRLNDVCCEVCMPVMATPKSSKVYVAIKSTECEGYKPTGVSQNCTPIPILKKSNCKVPSRPSGYCGPTTGHVPAGVRQEAVRDTDVTAEEDYCEPIKQKSYKSFFKNKKKTSFENDNPINDSGRKNIYNEGISDDVASFVPPVILPTLIPVQRDVGKITVRNECNDGIPYSHNSESKYHYHCKKSDLNSHYYTSDFDNVQYSVECPMTGRKIWGAKLPTKQYKAQRIALPRKLLTSEIDIDSYVERTRPAPVPPPACRRQRSKRFFK</sequence>
<accession>A0A9N9QYD0</accession>
<evidence type="ECO:0000313" key="1">
    <source>
        <dbReference type="EMBL" id="CAG9785879.1"/>
    </source>
</evidence>
<proteinExistence type="predicted"/>
<dbReference type="EMBL" id="OU893345">
    <property type="protein sequence ID" value="CAG9785879.1"/>
    <property type="molecule type" value="Genomic_DNA"/>
</dbReference>
<reference evidence="1" key="2">
    <citation type="submission" date="2022-10" db="EMBL/GenBank/DDBJ databases">
        <authorList>
            <consortium name="ENA_rothamsted_submissions"/>
            <consortium name="culmorum"/>
            <person name="King R."/>
        </authorList>
    </citation>
    <scope>NUCLEOTIDE SEQUENCE</scope>
</reference>
<dbReference type="AlphaFoldDB" id="A0A9N9QYD0"/>